<dbReference type="AlphaFoldDB" id="A0A2R4XFV4"/>
<reference evidence="1 2" key="1">
    <citation type="submission" date="2018-04" db="EMBL/GenBank/DDBJ databases">
        <title>Bordetella sp. HZ20 isolated from seawater.</title>
        <authorList>
            <person name="Sun C."/>
        </authorList>
    </citation>
    <scope>NUCLEOTIDE SEQUENCE [LARGE SCALE GENOMIC DNA]</scope>
    <source>
        <strain evidence="1 2">HZ20</strain>
    </source>
</reference>
<sequence>MAGMSLALPVLLTGCFTTLSLQEEPPLTVRTGEAPEVAFVMYSDDPAITQFASHKLETCLIQRNVFSFVPEAKVQAAVAASGAQPDAAFGMQPAMYASIAGKTDSEYVLHGVLRIVKALKFTGWRQDVYSMFYLHNAKGDYVDGWRSDTIGTFADPQSELDPYAMVTSVINHTCAKIAGANTFQ</sequence>
<organism evidence="1 2">
    <name type="scientific">Orrella marina</name>
    <dbReference type="NCBI Taxonomy" id="2163011"/>
    <lineage>
        <taxon>Bacteria</taxon>
        <taxon>Pseudomonadati</taxon>
        <taxon>Pseudomonadota</taxon>
        <taxon>Betaproteobacteria</taxon>
        <taxon>Burkholderiales</taxon>
        <taxon>Alcaligenaceae</taxon>
        <taxon>Orrella</taxon>
    </lineage>
</organism>
<dbReference type="KEGG" id="boz:DBV39_01345"/>
<keyword evidence="2" id="KW-1185">Reference proteome</keyword>
<protein>
    <submittedName>
        <fullName evidence="1">Uncharacterized protein</fullName>
    </submittedName>
</protein>
<name>A0A2R4XFV4_9BURK</name>
<proteinExistence type="predicted"/>
<dbReference type="EMBL" id="CP028901">
    <property type="protein sequence ID" value="AWB32583.1"/>
    <property type="molecule type" value="Genomic_DNA"/>
</dbReference>
<gene>
    <name evidence="1" type="ORF">DBV39_01345</name>
</gene>
<evidence type="ECO:0000313" key="1">
    <source>
        <dbReference type="EMBL" id="AWB32583.1"/>
    </source>
</evidence>
<dbReference type="Proteomes" id="UP000244571">
    <property type="component" value="Chromosome"/>
</dbReference>
<accession>A0A2R4XFV4</accession>
<evidence type="ECO:0000313" key="2">
    <source>
        <dbReference type="Proteomes" id="UP000244571"/>
    </source>
</evidence>